<name>A0A0F9KHQ9_9ZZZZ</name>
<dbReference type="AlphaFoldDB" id="A0A0F9KHQ9"/>
<sequence length="53" mass="5954">MKKTYILALAALLLTSCEPSALRESPGFEFFGNFSWQGGTIEPGYGNRWIIRD</sequence>
<protein>
    <recommendedName>
        <fullName evidence="2">Lipoprotein</fullName>
    </recommendedName>
</protein>
<gene>
    <name evidence="1" type="ORF">LCGC14_1632710</name>
</gene>
<comment type="caution">
    <text evidence="1">The sequence shown here is derived from an EMBL/GenBank/DDBJ whole genome shotgun (WGS) entry which is preliminary data.</text>
</comment>
<evidence type="ECO:0008006" key="2">
    <source>
        <dbReference type="Google" id="ProtNLM"/>
    </source>
</evidence>
<evidence type="ECO:0000313" key="1">
    <source>
        <dbReference type="EMBL" id="KKM21698.1"/>
    </source>
</evidence>
<accession>A0A0F9KHQ9</accession>
<feature type="non-terminal residue" evidence="1">
    <location>
        <position position="53"/>
    </location>
</feature>
<dbReference type="PROSITE" id="PS51257">
    <property type="entry name" value="PROKAR_LIPOPROTEIN"/>
    <property type="match status" value="1"/>
</dbReference>
<reference evidence="1" key="1">
    <citation type="journal article" date="2015" name="Nature">
        <title>Complex archaea that bridge the gap between prokaryotes and eukaryotes.</title>
        <authorList>
            <person name="Spang A."/>
            <person name="Saw J.H."/>
            <person name="Jorgensen S.L."/>
            <person name="Zaremba-Niedzwiedzka K."/>
            <person name="Martijn J."/>
            <person name="Lind A.E."/>
            <person name="van Eijk R."/>
            <person name="Schleper C."/>
            <person name="Guy L."/>
            <person name="Ettema T.J."/>
        </authorList>
    </citation>
    <scope>NUCLEOTIDE SEQUENCE</scope>
</reference>
<dbReference type="EMBL" id="LAZR01013497">
    <property type="protein sequence ID" value="KKM21698.1"/>
    <property type="molecule type" value="Genomic_DNA"/>
</dbReference>
<organism evidence="1">
    <name type="scientific">marine sediment metagenome</name>
    <dbReference type="NCBI Taxonomy" id="412755"/>
    <lineage>
        <taxon>unclassified sequences</taxon>
        <taxon>metagenomes</taxon>
        <taxon>ecological metagenomes</taxon>
    </lineage>
</organism>
<proteinExistence type="predicted"/>